<dbReference type="GO" id="GO:0004252">
    <property type="term" value="F:serine-type endopeptidase activity"/>
    <property type="evidence" value="ECO:0007669"/>
    <property type="project" value="InterPro"/>
</dbReference>
<evidence type="ECO:0000313" key="2">
    <source>
        <dbReference type="EMBL" id="BBJ52057.1"/>
    </source>
</evidence>
<dbReference type="Gene3D" id="2.40.10.10">
    <property type="entry name" value="Trypsin-like serine proteases"/>
    <property type="match status" value="2"/>
</dbReference>
<evidence type="ECO:0008006" key="3">
    <source>
        <dbReference type="Google" id="ProtNLM"/>
    </source>
</evidence>
<protein>
    <recommendedName>
        <fullName evidence="3">Serine protease</fullName>
    </recommendedName>
</protein>
<proteinExistence type="predicted"/>
<evidence type="ECO:0000256" key="1">
    <source>
        <dbReference type="SAM" id="SignalP"/>
    </source>
</evidence>
<feature type="chain" id="PRO_5026212946" description="Serine protease" evidence="1">
    <location>
        <begin position="33"/>
        <end position="302"/>
    </location>
</feature>
<dbReference type="InterPro" id="IPR009003">
    <property type="entry name" value="Peptidase_S1_PA"/>
</dbReference>
<dbReference type="Pfam" id="PF13365">
    <property type="entry name" value="Trypsin_2"/>
    <property type="match status" value="1"/>
</dbReference>
<dbReference type="SUPFAM" id="SSF50494">
    <property type="entry name" value="Trypsin-like serine proteases"/>
    <property type="match status" value="1"/>
</dbReference>
<organism evidence="2">
    <name type="scientific">Streptomyces avermitilis</name>
    <dbReference type="NCBI Taxonomy" id="33903"/>
    <lineage>
        <taxon>Bacteria</taxon>
        <taxon>Bacillati</taxon>
        <taxon>Actinomycetota</taxon>
        <taxon>Actinomycetes</taxon>
        <taxon>Kitasatosporales</taxon>
        <taxon>Streptomycetaceae</taxon>
        <taxon>Streptomyces</taxon>
    </lineage>
</organism>
<name>A0A499VZM1_STRAX</name>
<sequence length="302" mass="31363">MKRIARPPGARRLALFGAVVLLALTTSSVAAADRGPGPFGVTVQAEPSPQMVRVGALFGGDGDLLGNHFCTASVVRSTAHDLIVTAAHCVDGGGKTWFVPGYRDGQAPYGVWQVTKTYVGDAWSGGQDEDSDVAFAVVEDLGGLEVEDLVGGNAFVTGQATGATAVTVTGYPKSLDVPITCTNKPTVHSRTQQRIECPAFPGGTSGSPWVNGDGAVVGVIGGYEEGGSTDDVSYSVVLGTKPPRCTGRRLTDQCDKVGSVEGLRDRDPARIGAYTLLARLGAGEWGRSTWGVRPVGGSWRSR</sequence>
<keyword evidence="1" id="KW-0732">Signal</keyword>
<dbReference type="GO" id="GO:0006508">
    <property type="term" value="P:proteolysis"/>
    <property type="evidence" value="ECO:0007669"/>
    <property type="project" value="InterPro"/>
</dbReference>
<accession>A0A499VZM1</accession>
<dbReference type="InterPro" id="IPR018114">
    <property type="entry name" value="TRYPSIN_HIS"/>
</dbReference>
<feature type="signal peptide" evidence="1">
    <location>
        <begin position="1"/>
        <end position="32"/>
    </location>
</feature>
<dbReference type="EMBL" id="AP019621">
    <property type="protein sequence ID" value="BBJ52057.1"/>
    <property type="molecule type" value="Genomic_DNA"/>
</dbReference>
<dbReference type="AlphaFoldDB" id="A0A499VZM1"/>
<reference evidence="2" key="1">
    <citation type="submission" date="2019-04" db="EMBL/GenBank/DDBJ databases">
        <title>Draft genome sequences of Streptomyces avermitilis MC3.</title>
        <authorList>
            <person name="Komaki H."/>
            <person name="Tamura T."/>
            <person name="Hosoyama A."/>
        </authorList>
    </citation>
    <scope>NUCLEOTIDE SEQUENCE</scope>
    <source>
        <strain evidence="2">MC3</strain>
    </source>
</reference>
<dbReference type="PROSITE" id="PS00134">
    <property type="entry name" value="TRYPSIN_HIS"/>
    <property type="match status" value="1"/>
</dbReference>
<gene>
    <name evidence="2" type="ORF">SAVMC3_46860</name>
</gene>
<dbReference type="InterPro" id="IPR043504">
    <property type="entry name" value="Peptidase_S1_PA_chymotrypsin"/>
</dbReference>